<evidence type="ECO:0000256" key="1">
    <source>
        <dbReference type="SAM" id="MobiDB-lite"/>
    </source>
</evidence>
<keyword evidence="2" id="KW-0732">Signal</keyword>
<keyword evidence="4" id="KW-1185">Reference proteome</keyword>
<protein>
    <submittedName>
        <fullName evidence="3">Uncharacterized protein</fullName>
    </submittedName>
</protein>
<feature type="chain" id="PRO_5040424961" evidence="2">
    <location>
        <begin position="26"/>
        <end position="106"/>
    </location>
</feature>
<evidence type="ECO:0000313" key="4">
    <source>
        <dbReference type="Proteomes" id="UP001153269"/>
    </source>
</evidence>
<comment type="caution">
    <text evidence="3">The sequence shown here is derived from an EMBL/GenBank/DDBJ whole genome shotgun (WGS) entry which is preliminary data.</text>
</comment>
<dbReference type="AlphaFoldDB" id="A0A9N7URJ5"/>
<feature type="region of interest" description="Disordered" evidence="1">
    <location>
        <begin position="25"/>
        <end position="44"/>
    </location>
</feature>
<reference evidence="3" key="1">
    <citation type="submission" date="2020-03" db="EMBL/GenBank/DDBJ databases">
        <authorList>
            <person name="Weist P."/>
        </authorList>
    </citation>
    <scope>NUCLEOTIDE SEQUENCE</scope>
</reference>
<dbReference type="Proteomes" id="UP001153269">
    <property type="component" value="Unassembled WGS sequence"/>
</dbReference>
<feature type="signal peptide" evidence="2">
    <location>
        <begin position="1"/>
        <end position="25"/>
    </location>
</feature>
<gene>
    <name evidence="3" type="ORF">PLEPLA_LOCUS23107</name>
</gene>
<accession>A0A9N7URJ5</accession>
<organism evidence="3 4">
    <name type="scientific">Pleuronectes platessa</name>
    <name type="common">European plaice</name>
    <dbReference type="NCBI Taxonomy" id="8262"/>
    <lineage>
        <taxon>Eukaryota</taxon>
        <taxon>Metazoa</taxon>
        <taxon>Chordata</taxon>
        <taxon>Craniata</taxon>
        <taxon>Vertebrata</taxon>
        <taxon>Euteleostomi</taxon>
        <taxon>Actinopterygii</taxon>
        <taxon>Neopterygii</taxon>
        <taxon>Teleostei</taxon>
        <taxon>Neoteleostei</taxon>
        <taxon>Acanthomorphata</taxon>
        <taxon>Carangaria</taxon>
        <taxon>Pleuronectiformes</taxon>
        <taxon>Pleuronectoidei</taxon>
        <taxon>Pleuronectidae</taxon>
        <taxon>Pleuronectes</taxon>
    </lineage>
</organism>
<evidence type="ECO:0000256" key="2">
    <source>
        <dbReference type="SAM" id="SignalP"/>
    </source>
</evidence>
<name>A0A9N7URJ5_PLEPL</name>
<evidence type="ECO:0000313" key="3">
    <source>
        <dbReference type="EMBL" id="CAB1435009.1"/>
    </source>
</evidence>
<proteinExistence type="predicted"/>
<dbReference type="EMBL" id="CADEAL010001723">
    <property type="protein sequence ID" value="CAB1435009.1"/>
    <property type="molecule type" value="Genomic_DNA"/>
</dbReference>
<sequence>MKPETQLCSAAQLLLHHIVWSSITADVTPPPSPAPSSPHVNKISKELPHGEGVIHIFTLVPPQHQDTTWRQDELLSRNLSRSRMMFESEEVERVQPQCSHQERNFI</sequence>